<dbReference type="GO" id="GO:0016020">
    <property type="term" value="C:membrane"/>
    <property type="evidence" value="ECO:0007669"/>
    <property type="project" value="InterPro"/>
</dbReference>
<keyword evidence="1" id="KW-0472">Membrane</keyword>
<dbReference type="KEGG" id="cfon:HZU75_05225"/>
<keyword evidence="3" id="KW-1185">Reference proteome</keyword>
<evidence type="ECO:0000313" key="3">
    <source>
        <dbReference type="Proteomes" id="UP000510822"/>
    </source>
</evidence>
<dbReference type="AlphaFoldDB" id="A0A7D5V980"/>
<feature type="transmembrane region" description="Helical" evidence="1">
    <location>
        <begin position="60"/>
        <end position="79"/>
    </location>
</feature>
<dbReference type="InterPro" id="IPR000462">
    <property type="entry name" value="CDP-OH_P_trans"/>
</dbReference>
<dbReference type="Pfam" id="PF01066">
    <property type="entry name" value="CDP-OH_P_transf"/>
    <property type="match status" value="1"/>
</dbReference>
<keyword evidence="1" id="KW-0812">Transmembrane</keyword>
<feature type="transmembrane region" description="Helical" evidence="1">
    <location>
        <begin position="21"/>
        <end position="54"/>
    </location>
</feature>
<dbReference type="RefSeq" id="WP_180308103.1">
    <property type="nucleotide sequence ID" value="NZ_CP058952.1"/>
</dbReference>
<protein>
    <submittedName>
        <fullName evidence="2">CDP-alcohol phosphatidyltransferase family protein</fullName>
    </submittedName>
</protein>
<feature type="transmembrane region" description="Helical" evidence="1">
    <location>
        <begin position="124"/>
        <end position="145"/>
    </location>
</feature>
<keyword evidence="1" id="KW-1133">Transmembrane helix</keyword>
<reference evidence="2 3" key="1">
    <citation type="journal article" date="2016" name="Int. J. Syst. Evol. Microbiol.">
        <title>Chitinibacter fontanus sp. nov., isolated from a spring.</title>
        <authorList>
            <person name="Sheu S.Y."/>
            <person name="Li Y.S."/>
            <person name="Young C.C."/>
            <person name="Chen W.M."/>
        </authorList>
    </citation>
    <scope>NUCLEOTIDE SEQUENCE [LARGE SCALE GENOMIC DNA]</scope>
    <source>
        <strain evidence="2 3">STM-7</strain>
    </source>
</reference>
<dbReference type="GO" id="GO:0016780">
    <property type="term" value="F:phosphotransferase activity, for other substituted phosphate groups"/>
    <property type="evidence" value="ECO:0007669"/>
    <property type="project" value="InterPro"/>
</dbReference>
<sequence>MSIYQLKSAFQSLLRPTVVQLAKLGVTANSVTLTAMLLSIALGVLLVCTTVAMFNLHNLQLVWLLLPVWLFLRMALNAIDGMLAREHQQKSHLGAILNEVGDVVSDLALSIPFVVLAWRFDDLVATLLMCSVLLVALLTEFIGVLGPMLGASRRYDGPLGKSDRAFMFGAVALAYGLGWISAGVTVLSWVFGVALLLSLLTCWNRIRAMLAEVNHA</sequence>
<gene>
    <name evidence="2" type="ORF">HZU75_05225</name>
</gene>
<accession>A0A7D5V980</accession>
<dbReference type="EMBL" id="CP058952">
    <property type="protein sequence ID" value="QLI80972.1"/>
    <property type="molecule type" value="Genomic_DNA"/>
</dbReference>
<dbReference type="Proteomes" id="UP000510822">
    <property type="component" value="Chromosome"/>
</dbReference>
<feature type="transmembrane region" description="Helical" evidence="1">
    <location>
        <begin position="100"/>
        <end position="118"/>
    </location>
</feature>
<proteinExistence type="predicted"/>
<dbReference type="Gene3D" id="1.20.120.1760">
    <property type="match status" value="1"/>
</dbReference>
<evidence type="ECO:0000256" key="1">
    <source>
        <dbReference type="SAM" id="Phobius"/>
    </source>
</evidence>
<name>A0A7D5V980_9NEIS</name>
<keyword evidence="2" id="KW-0808">Transferase</keyword>
<dbReference type="GO" id="GO:0008654">
    <property type="term" value="P:phospholipid biosynthetic process"/>
    <property type="evidence" value="ECO:0007669"/>
    <property type="project" value="InterPro"/>
</dbReference>
<feature type="transmembrane region" description="Helical" evidence="1">
    <location>
        <begin position="188"/>
        <end position="206"/>
    </location>
</feature>
<dbReference type="InterPro" id="IPR043130">
    <property type="entry name" value="CDP-OH_PTrfase_TM_dom"/>
</dbReference>
<organism evidence="2 3">
    <name type="scientific">Chitinibacter fontanus</name>
    <dbReference type="NCBI Taxonomy" id="1737446"/>
    <lineage>
        <taxon>Bacteria</taxon>
        <taxon>Pseudomonadati</taxon>
        <taxon>Pseudomonadota</taxon>
        <taxon>Betaproteobacteria</taxon>
        <taxon>Neisseriales</taxon>
        <taxon>Chitinibacteraceae</taxon>
        <taxon>Chitinibacter</taxon>
    </lineage>
</organism>
<evidence type="ECO:0000313" key="2">
    <source>
        <dbReference type="EMBL" id="QLI80972.1"/>
    </source>
</evidence>